<evidence type="ECO:0000256" key="1">
    <source>
        <dbReference type="ARBA" id="ARBA00022723"/>
    </source>
</evidence>
<keyword evidence="2 4" id="KW-0863">Zinc-finger</keyword>
<evidence type="ECO:0000313" key="7">
    <source>
        <dbReference type="JaponicusDB" id="SJAG_01854"/>
    </source>
</evidence>
<evidence type="ECO:0000259" key="5">
    <source>
        <dbReference type="PROSITE" id="PS50089"/>
    </source>
</evidence>
<evidence type="ECO:0000256" key="4">
    <source>
        <dbReference type="PROSITE-ProRule" id="PRU00175"/>
    </source>
</evidence>
<proteinExistence type="predicted"/>
<organism evidence="6 8">
    <name type="scientific">Schizosaccharomyces japonicus (strain yFS275 / FY16936)</name>
    <name type="common">Fission yeast</name>
    <dbReference type="NCBI Taxonomy" id="402676"/>
    <lineage>
        <taxon>Eukaryota</taxon>
        <taxon>Fungi</taxon>
        <taxon>Dikarya</taxon>
        <taxon>Ascomycota</taxon>
        <taxon>Taphrinomycotina</taxon>
        <taxon>Schizosaccharomycetes</taxon>
        <taxon>Schizosaccharomycetales</taxon>
        <taxon>Schizosaccharomycetaceae</taxon>
        <taxon>Schizosaccharomyces</taxon>
    </lineage>
</organism>
<dbReference type="GO" id="GO:0016874">
    <property type="term" value="F:ligase activity"/>
    <property type="evidence" value="ECO:0007669"/>
    <property type="project" value="UniProtKB-KW"/>
</dbReference>
<feature type="domain" description="RING-type" evidence="5">
    <location>
        <begin position="181"/>
        <end position="226"/>
    </location>
</feature>
<dbReference type="OrthoDB" id="1701437at2759"/>
<dbReference type="PROSITE" id="PS50089">
    <property type="entry name" value="ZF_RING_2"/>
    <property type="match status" value="1"/>
</dbReference>
<accession>B6JZ31</accession>
<keyword evidence="6" id="KW-0436">Ligase</keyword>
<name>B6JZ31_SCHJY</name>
<gene>
    <name evidence="7" type="primary">rnf170</name>
    <name evidence="6" type="ORF">SJAG_01854</name>
</gene>
<dbReference type="InterPro" id="IPR001841">
    <property type="entry name" value="Znf_RING"/>
</dbReference>
<evidence type="ECO:0000313" key="6">
    <source>
        <dbReference type="EMBL" id="EEB06799.1"/>
    </source>
</evidence>
<evidence type="ECO:0000256" key="3">
    <source>
        <dbReference type="ARBA" id="ARBA00022833"/>
    </source>
</evidence>
<dbReference type="SMART" id="SM00184">
    <property type="entry name" value="RING"/>
    <property type="match status" value="1"/>
</dbReference>
<evidence type="ECO:0000313" key="8">
    <source>
        <dbReference type="Proteomes" id="UP000001744"/>
    </source>
</evidence>
<dbReference type="InterPro" id="IPR018957">
    <property type="entry name" value="Znf_C3HC4_RING-type"/>
</dbReference>
<keyword evidence="1" id="KW-0479">Metal-binding</keyword>
<evidence type="ECO:0000256" key="2">
    <source>
        <dbReference type="ARBA" id="ARBA00022771"/>
    </source>
</evidence>
<dbReference type="PROSITE" id="PS00518">
    <property type="entry name" value="ZF_RING_1"/>
    <property type="match status" value="1"/>
</dbReference>
<dbReference type="RefSeq" id="XP_002173092.1">
    <property type="nucleotide sequence ID" value="XM_002173056.2"/>
</dbReference>
<dbReference type="GO" id="GO:0008270">
    <property type="term" value="F:zinc ion binding"/>
    <property type="evidence" value="ECO:0007669"/>
    <property type="project" value="UniProtKB-KW"/>
</dbReference>
<protein>
    <submittedName>
        <fullName evidence="6">Ubiquitin-protein ligase E3</fullName>
    </submittedName>
</protein>
<dbReference type="OMA" id="ECAFCIL"/>
<dbReference type="AlphaFoldDB" id="B6JZ31"/>
<dbReference type="Pfam" id="PF00097">
    <property type="entry name" value="zf-C3HC4"/>
    <property type="match status" value="1"/>
</dbReference>
<dbReference type="Gene3D" id="3.30.40.10">
    <property type="entry name" value="Zinc/RING finger domain, C3HC4 (zinc finger)"/>
    <property type="match status" value="1"/>
</dbReference>
<dbReference type="EMBL" id="KE651168">
    <property type="protein sequence ID" value="EEB06799.1"/>
    <property type="molecule type" value="Genomic_DNA"/>
</dbReference>
<dbReference type="GeneID" id="7048036"/>
<dbReference type="Proteomes" id="UP000001744">
    <property type="component" value="Unassembled WGS sequence"/>
</dbReference>
<dbReference type="JaponicusDB" id="SJAG_01854">
    <property type="gene designation" value="rnf170"/>
</dbReference>
<dbReference type="InterPro" id="IPR013083">
    <property type="entry name" value="Znf_RING/FYVE/PHD"/>
</dbReference>
<dbReference type="VEuPathDB" id="FungiDB:SJAG_01854"/>
<reference evidence="6 8" key="1">
    <citation type="journal article" date="2011" name="Science">
        <title>Comparative functional genomics of the fission yeasts.</title>
        <authorList>
            <person name="Rhind N."/>
            <person name="Chen Z."/>
            <person name="Yassour M."/>
            <person name="Thompson D.A."/>
            <person name="Haas B.J."/>
            <person name="Habib N."/>
            <person name="Wapinski I."/>
            <person name="Roy S."/>
            <person name="Lin M.F."/>
            <person name="Heiman D.I."/>
            <person name="Young S.K."/>
            <person name="Furuya K."/>
            <person name="Guo Y."/>
            <person name="Pidoux A."/>
            <person name="Chen H.M."/>
            <person name="Robbertse B."/>
            <person name="Goldberg J.M."/>
            <person name="Aoki K."/>
            <person name="Bayne E.H."/>
            <person name="Berlin A.M."/>
            <person name="Desjardins C.A."/>
            <person name="Dobbs E."/>
            <person name="Dukaj L."/>
            <person name="Fan L."/>
            <person name="FitzGerald M.G."/>
            <person name="French C."/>
            <person name="Gujja S."/>
            <person name="Hansen K."/>
            <person name="Keifenheim D."/>
            <person name="Levin J.Z."/>
            <person name="Mosher R.A."/>
            <person name="Mueller C.A."/>
            <person name="Pfiffner J."/>
            <person name="Priest M."/>
            <person name="Russ C."/>
            <person name="Smialowska A."/>
            <person name="Swoboda P."/>
            <person name="Sykes S.M."/>
            <person name="Vaughn M."/>
            <person name="Vengrova S."/>
            <person name="Yoder R."/>
            <person name="Zeng Q."/>
            <person name="Allshire R."/>
            <person name="Baulcombe D."/>
            <person name="Birren B.W."/>
            <person name="Brown W."/>
            <person name="Ekwall K."/>
            <person name="Kellis M."/>
            <person name="Leatherwood J."/>
            <person name="Levin H."/>
            <person name="Margalit H."/>
            <person name="Martienssen R."/>
            <person name="Nieduszynski C.A."/>
            <person name="Spatafora J.W."/>
            <person name="Friedman N."/>
            <person name="Dalgaard J.Z."/>
            <person name="Baumann P."/>
            <person name="Niki H."/>
            <person name="Regev A."/>
            <person name="Nusbaum C."/>
        </authorList>
    </citation>
    <scope>NUCLEOTIDE SEQUENCE [LARGE SCALE GENOMIC DNA]</scope>
    <source>
        <strain evidence="8">yFS275 / FY16936</strain>
    </source>
</reference>
<sequence length="239" mass="26604">MDRLFAVTQANEDVLAVRTLVDSFRRWMKDASPLLQQLLEIGLLYGLLRKRVETKTSVGWLIVLSLLRLCSQRARSLRIRRSGEIVQSLYGLGKLFLSYTGILPYTNALASFSITGTQFPDASMYQELANGNILQTYAMSTLQQIVDTILATGVPSLMVDRYRQGQLRVQDTKIENKAGQCAFCILRSSPKTQIVHPYRASCGHLFCYACITSKLSRTSSVPCPLCPKDITSCRPALAG</sequence>
<dbReference type="HOGENOM" id="CLU_1138563_0_0_1"/>
<dbReference type="SUPFAM" id="SSF57850">
    <property type="entry name" value="RING/U-box"/>
    <property type="match status" value="1"/>
</dbReference>
<dbReference type="InterPro" id="IPR017907">
    <property type="entry name" value="Znf_RING_CS"/>
</dbReference>
<keyword evidence="3" id="KW-0862">Zinc</keyword>
<keyword evidence="8" id="KW-1185">Reference proteome</keyword>